<dbReference type="PANTHER" id="PTHR33375">
    <property type="entry name" value="CHROMOSOME-PARTITIONING PROTEIN PARB-RELATED"/>
    <property type="match status" value="1"/>
</dbReference>
<protein>
    <submittedName>
        <fullName evidence="3">Plasmid partitioning protein RepB</fullName>
    </submittedName>
</protein>
<dbReference type="GO" id="GO:0007059">
    <property type="term" value="P:chromosome segregation"/>
    <property type="evidence" value="ECO:0007669"/>
    <property type="project" value="TreeGrafter"/>
</dbReference>
<dbReference type="SUPFAM" id="SSF109709">
    <property type="entry name" value="KorB DNA-binding domain-like"/>
    <property type="match status" value="1"/>
</dbReference>
<dbReference type="OrthoDB" id="7908920at2"/>
<dbReference type="RefSeq" id="WP_094509191.1">
    <property type="nucleotide sequence ID" value="NZ_JBHEEK010000022.1"/>
</dbReference>
<dbReference type="CDD" id="cd16405">
    <property type="entry name" value="RepB_like_N"/>
    <property type="match status" value="1"/>
</dbReference>
<dbReference type="PANTHER" id="PTHR33375:SF1">
    <property type="entry name" value="CHROMOSOME-PARTITIONING PROTEIN PARB-RELATED"/>
    <property type="match status" value="1"/>
</dbReference>
<evidence type="ECO:0000259" key="2">
    <source>
        <dbReference type="SMART" id="SM00470"/>
    </source>
</evidence>
<dbReference type="NCBIfam" id="TIGR03454">
    <property type="entry name" value="partition_RepB"/>
    <property type="match status" value="1"/>
</dbReference>
<evidence type="ECO:0000313" key="4">
    <source>
        <dbReference type="Proteomes" id="UP000215590"/>
    </source>
</evidence>
<evidence type="ECO:0000313" key="3">
    <source>
        <dbReference type="EMBL" id="OYR12228.1"/>
    </source>
</evidence>
<dbReference type="Pfam" id="PF07506">
    <property type="entry name" value="RepB"/>
    <property type="match status" value="1"/>
</dbReference>
<dbReference type="Gene3D" id="1.10.10.2830">
    <property type="match status" value="1"/>
</dbReference>
<dbReference type="NCBIfam" id="TIGR00180">
    <property type="entry name" value="parB_part"/>
    <property type="match status" value="1"/>
</dbReference>
<dbReference type="AlphaFoldDB" id="A0A256FBN8"/>
<dbReference type="Gene3D" id="3.90.1530.30">
    <property type="match status" value="1"/>
</dbReference>
<feature type="domain" description="ParB-like N-terminal" evidence="2">
    <location>
        <begin position="63"/>
        <end position="154"/>
    </location>
</feature>
<dbReference type="InterPro" id="IPR004437">
    <property type="entry name" value="ParB/RepB/Spo0J"/>
</dbReference>
<gene>
    <name evidence="3" type="ORF">CEV31_3620</name>
</gene>
<evidence type="ECO:0000256" key="1">
    <source>
        <dbReference type="ARBA" id="ARBA00006295"/>
    </source>
</evidence>
<dbReference type="GO" id="GO:0005694">
    <property type="term" value="C:chromosome"/>
    <property type="evidence" value="ECO:0007669"/>
    <property type="project" value="TreeGrafter"/>
</dbReference>
<dbReference type="GO" id="GO:0003677">
    <property type="term" value="F:DNA binding"/>
    <property type="evidence" value="ECO:0007669"/>
    <property type="project" value="InterPro"/>
</dbReference>
<dbReference type="InterPro" id="IPR036086">
    <property type="entry name" value="ParB/Sulfiredoxin_sf"/>
</dbReference>
<comment type="similarity">
    <text evidence="1">Belongs to the ParB family.</text>
</comment>
<dbReference type="EMBL" id="NNRJ01000057">
    <property type="protein sequence ID" value="OYR12228.1"/>
    <property type="molecule type" value="Genomic_DNA"/>
</dbReference>
<dbReference type="Pfam" id="PF02195">
    <property type="entry name" value="ParB_N"/>
    <property type="match status" value="1"/>
</dbReference>
<comment type="caution">
    <text evidence="3">The sequence shown here is derived from an EMBL/GenBank/DDBJ whole genome shotgun (WGS) entry which is preliminary data.</text>
</comment>
<keyword evidence="4" id="KW-1185">Reference proteome</keyword>
<dbReference type="Proteomes" id="UP000215590">
    <property type="component" value="Unassembled WGS sequence"/>
</dbReference>
<reference evidence="3 4" key="1">
    <citation type="submission" date="2017-07" db="EMBL/GenBank/DDBJ databases">
        <title>Phylogenetic study on the rhizospheric bacterium Ochrobactrum sp. A44.</title>
        <authorList>
            <person name="Krzyzanowska D.M."/>
            <person name="Ossowicki A."/>
            <person name="Rajewska M."/>
            <person name="Maciag T."/>
            <person name="Kaczynski Z."/>
            <person name="Czerwicka M."/>
            <person name="Jafra S."/>
        </authorList>
    </citation>
    <scope>NUCLEOTIDE SEQUENCE [LARGE SCALE GENOMIC DNA]</scope>
    <source>
        <strain evidence="3 4">DSM 7216</strain>
    </source>
</reference>
<name>A0A256FBN8_9HYPH</name>
<organism evidence="3 4">
    <name type="scientific">Brucella thiophenivorans</name>
    <dbReference type="NCBI Taxonomy" id="571255"/>
    <lineage>
        <taxon>Bacteria</taxon>
        <taxon>Pseudomonadati</taxon>
        <taxon>Pseudomonadota</taxon>
        <taxon>Alphaproteobacteria</taxon>
        <taxon>Hyphomicrobiales</taxon>
        <taxon>Brucellaceae</taxon>
        <taxon>Brucella/Ochrobactrum group</taxon>
        <taxon>Brucella</taxon>
    </lineage>
</organism>
<accession>A0A256FBN8</accession>
<dbReference type="InterPro" id="IPR011111">
    <property type="entry name" value="Plasmid_RepB"/>
</dbReference>
<dbReference type="InterPro" id="IPR037972">
    <property type="entry name" value="RepB_N"/>
</dbReference>
<proteinExistence type="inferred from homology"/>
<dbReference type="InterPro" id="IPR050336">
    <property type="entry name" value="Chromosome_partition/occlusion"/>
</dbReference>
<dbReference type="SMART" id="SM00470">
    <property type="entry name" value="ParB"/>
    <property type="match status" value="1"/>
</dbReference>
<dbReference type="InterPro" id="IPR017819">
    <property type="entry name" value="Plasmid_partition_RepB"/>
</dbReference>
<sequence length="332" mass="36785">MARKNLLSSVTAALNAENGEDTSISNSEVRASYAKRGASRSMIQSLDDLAETSLKILDGETVVSLDTSELDGSFVADRIGEDDEDYVALRDAIQTSGQFSPILVRPHPDDAGRYMIVFGHRRAKVARELGIRVRAVIKQIADIEHVIAQGQENTARADLSFIEKALFARNLLQSGMSKDVIKTALTVDDTLLSRMLSVAEIIPIEVLKALGASKGVGRDRWEELKKRVLKPTIAAKAKELISSPQFIEADDKFTFLLTTLKMIGKTPKKTLETPINTWRSKDNSVRFSMSQKPKKISIELSEKSAEAFGRWISENLDTLFQNFRQSEPKTGD</sequence>
<dbReference type="InterPro" id="IPR003115">
    <property type="entry name" value="ParB_N"/>
</dbReference>
<dbReference type="SUPFAM" id="SSF110849">
    <property type="entry name" value="ParB/Sulfiredoxin"/>
    <property type="match status" value="1"/>
</dbReference>